<keyword evidence="1" id="KW-0472">Membrane</keyword>
<dbReference type="AlphaFoldDB" id="A0A4C2A3W0"/>
<keyword evidence="1" id="KW-0812">Transmembrane</keyword>
<feature type="transmembrane region" description="Helical" evidence="1">
    <location>
        <begin position="39"/>
        <end position="57"/>
    </location>
</feature>
<keyword evidence="2" id="KW-0808">Transferase</keyword>
<name>A0A4C2A3W0_EUMVA</name>
<evidence type="ECO:0000313" key="2">
    <source>
        <dbReference type="EMBL" id="GBP94748.1"/>
    </source>
</evidence>
<dbReference type="Proteomes" id="UP000299102">
    <property type="component" value="Unassembled WGS sequence"/>
</dbReference>
<dbReference type="PANTHER" id="PTHR31061:SF24">
    <property type="entry name" value="LD22376P"/>
    <property type="match status" value="1"/>
</dbReference>
<protein>
    <submittedName>
        <fullName evidence="2">Heparan-alpha-glucosaminide N-acetyltransferase</fullName>
    </submittedName>
</protein>
<sequence length="299" mass="33293">MTVGLVGCTTPLHFMGGASVAHSLMKKVCADVRDIGGCLLLLCLLYVTHVVLEMYLVSQNSKLNLDSTAPTSVENVKRALFYIKTISGHDNQIQNINSYYLFKDGVLDAAVRAYSPFIIAFPVHQISYSYLRGPNELVTPPGLSVCMGDGVISTTIYMLFGVQAGSAAVHHKDHYSRMKRWAFWAMNQTILTALLAVLVWKTNLNLLPICFTLISSAAFLLVFYILYMVTDIWHLWHDVPFYAVGRNALLVITGQMLCGDFMPLCSECFNLNFYHADCDNGPTALTFLSRPTLELLELD</sequence>
<evidence type="ECO:0000313" key="3">
    <source>
        <dbReference type="Proteomes" id="UP000299102"/>
    </source>
</evidence>
<comment type="caution">
    <text evidence="2">The sequence shown here is derived from an EMBL/GenBank/DDBJ whole genome shotgun (WGS) entry which is preliminary data.</text>
</comment>
<gene>
    <name evidence="2" type="primary">Hgsnat</name>
    <name evidence="2" type="ORF">EVAR_61516_1</name>
</gene>
<dbReference type="EMBL" id="BGZK01002544">
    <property type="protein sequence ID" value="GBP94748.1"/>
    <property type="molecule type" value="Genomic_DNA"/>
</dbReference>
<keyword evidence="1" id="KW-1133">Transmembrane helix</keyword>
<proteinExistence type="predicted"/>
<accession>A0A4C2A3W0</accession>
<reference evidence="2 3" key="1">
    <citation type="journal article" date="2019" name="Commun. Biol.">
        <title>The bagworm genome reveals a unique fibroin gene that provides high tensile strength.</title>
        <authorList>
            <person name="Kono N."/>
            <person name="Nakamura H."/>
            <person name="Ohtoshi R."/>
            <person name="Tomita M."/>
            <person name="Numata K."/>
            <person name="Arakawa K."/>
        </authorList>
    </citation>
    <scope>NUCLEOTIDE SEQUENCE [LARGE SCALE GENOMIC DNA]</scope>
</reference>
<dbReference type="PANTHER" id="PTHR31061">
    <property type="entry name" value="LD22376P"/>
    <property type="match status" value="1"/>
</dbReference>
<feature type="transmembrane region" description="Helical" evidence="1">
    <location>
        <begin position="206"/>
        <end position="227"/>
    </location>
</feature>
<organism evidence="2 3">
    <name type="scientific">Eumeta variegata</name>
    <name type="common">Bagworm moth</name>
    <name type="synonym">Eumeta japonica</name>
    <dbReference type="NCBI Taxonomy" id="151549"/>
    <lineage>
        <taxon>Eukaryota</taxon>
        <taxon>Metazoa</taxon>
        <taxon>Ecdysozoa</taxon>
        <taxon>Arthropoda</taxon>
        <taxon>Hexapoda</taxon>
        <taxon>Insecta</taxon>
        <taxon>Pterygota</taxon>
        <taxon>Neoptera</taxon>
        <taxon>Endopterygota</taxon>
        <taxon>Lepidoptera</taxon>
        <taxon>Glossata</taxon>
        <taxon>Ditrysia</taxon>
        <taxon>Tineoidea</taxon>
        <taxon>Psychidae</taxon>
        <taxon>Oiketicinae</taxon>
        <taxon>Eumeta</taxon>
    </lineage>
</organism>
<dbReference type="GO" id="GO:0016740">
    <property type="term" value="F:transferase activity"/>
    <property type="evidence" value="ECO:0007669"/>
    <property type="project" value="UniProtKB-KW"/>
</dbReference>
<feature type="transmembrane region" description="Helical" evidence="1">
    <location>
        <begin position="181"/>
        <end position="200"/>
    </location>
</feature>
<keyword evidence="3" id="KW-1185">Reference proteome</keyword>
<dbReference type="OrthoDB" id="7316911at2759"/>
<evidence type="ECO:0000256" key="1">
    <source>
        <dbReference type="SAM" id="Phobius"/>
    </source>
</evidence>